<dbReference type="AlphaFoldDB" id="A0A0V1M6B0"/>
<gene>
    <name evidence="8" type="primary">Lman1</name>
    <name evidence="8" type="ORF">T10_3251</name>
</gene>
<evidence type="ECO:0000256" key="3">
    <source>
        <dbReference type="ARBA" id="ARBA00022729"/>
    </source>
</evidence>
<dbReference type="STRING" id="268474.A0A0V1M6B0"/>
<keyword evidence="5" id="KW-0472">Membrane</keyword>
<dbReference type="InterPro" id="IPR013320">
    <property type="entry name" value="ConA-like_dom_sf"/>
</dbReference>
<dbReference type="InterPro" id="IPR005052">
    <property type="entry name" value="Lectin_leg"/>
</dbReference>
<feature type="compositionally biased region" description="Acidic residues" evidence="6">
    <location>
        <begin position="283"/>
        <end position="296"/>
    </location>
</feature>
<dbReference type="GO" id="GO:0006888">
    <property type="term" value="P:endoplasmic reticulum to Golgi vesicle-mediated transport"/>
    <property type="evidence" value="ECO:0007669"/>
    <property type="project" value="TreeGrafter"/>
</dbReference>
<keyword evidence="2" id="KW-0812">Transmembrane</keyword>
<dbReference type="PANTHER" id="PTHR12223:SF28">
    <property type="entry name" value="LECTIN, MANNOSE BINDING 1 LIKE"/>
    <property type="match status" value="1"/>
</dbReference>
<feature type="region of interest" description="Disordered" evidence="6">
    <location>
        <begin position="267"/>
        <end position="296"/>
    </location>
</feature>
<dbReference type="EMBL" id="JYDO01000224">
    <property type="protein sequence ID" value="KRZ66798.1"/>
    <property type="molecule type" value="Genomic_DNA"/>
</dbReference>
<comment type="subcellular location">
    <subcellularLocation>
        <location evidence="1">Membrane</location>
        <topology evidence="1">Single-pass type I membrane protein</topology>
    </subcellularLocation>
</comment>
<organism evidence="8 9">
    <name type="scientific">Trichinella papuae</name>
    <dbReference type="NCBI Taxonomy" id="268474"/>
    <lineage>
        <taxon>Eukaryota</taxon>
        <taxon>Metazoa</taxon>
        <taxon>Ecdysozoa</taxon>
        <taxon>Nematoda</taxon>
        <taxon>Enoplea</taxon>
        <taxon>Dorylaimia</taxon>
        <taxon>Trichinellida</taxon>
        <taxon>Trichinellidae</taxon>
        <taxon>Trichinella</taxon>
    </lineage>
</organism>
<dbReference type="GO" id="GO:0005793">
    <property type="term" value="C:endoplasmic reticulum-Golgi intermediate compartment"/>
    <property type="evidence" value="ECO:0007669"/>
    <property type="project" value="TreeGrafter"/>
</dbReference>
<dbReference type="OrthoDB" id="10265193at2759"/>
<proteinExistence type="predicted"/>
<sequence length="386" mass="43504">MENSEQNNNMLTLSTTSRAEEVNAKLYFIKCTISCQKSWLFSKALQPTTLHNYCNACAIQYTVAPSYQTCRMHKHLAYKLKKKVLIKKTSSEKPKSIPAIYVKEGYAASVELSTSGQFSLYERKSQAKCFPKLPEHHQNLEIPDQKEGDGPSVTRGGCQINYHNRHGLTKAKIEYKQNKLLVGITDGLSFYSPYQDCIILDNVQLPPKGFFGLLAATGGVADDHDVLSFVVFGLLPDTAEKKGDLPDAEREQLKAKFEDMKKQFEAEKEQFQKEHPDEKPSESDDDEQFEQEEREDVTERIVHQLFEGLAKVIFTVNRFEQTLDSVAKRQVLSYPFAEAIQNYLSSGGADMPHAAGVVAGGETFNRQEVMQIGFTTNHVEREQLGA</sequence>
<dbReference type="GO" id="GO:0000139">
    <property type="term" value="C:Golgi membrane"/>
    <property type="evidence" value="ECO:0007669"/>
    <property type="project" value="TreeGrafter"/>
</dbReference>
<dbReference type="GO" id="GO:0005537">
    <property type="term" value="F:D-mannose binding"/>
    <property type="evidence" value="ECO:0007669"/>
    <property type="project" value="TreeGrafter"/>
</dbReference>
<feature type="compositionally biased region" description="Basic and acidic residues" evidence="6">
    <location>
        <begin position="267"/>
        <end position="282"/>
    </location>
</feature>
<keyword evidence="4" id="KW-1133">Transmembrane helix</keyword>
<evidence type="ECO:0000256" key="6">
    <source>
        <dbReference type="SAM" id="MobiDB-lite"/>
    </source>
</evidence>
<dbReference type="PANTHER" id="PTHR12223">
    <property type="entry name" value="VESICULAR MANNOSE-BINDING LECTIN"/>
    <property type="match status" value="1"/>
</dbReference>
<evidence type="ECO:0000256" key="4">
    <source>
        <dbReference type="ARBA" id="ARBA00022989"/>
    </source>
</evidence>
<name>A0A0V1M6B0_9BILA</name>
<dbReference type="Proteomes" id="UP000054843">
    <property type="component" value="Unassembled WGS sequence"/>
</dbReference>
<dbReference type="GO" id="GO:0030134">
    <property type="term" value="C:COPII-coated ER to Golgi transport vesicle"/>
    <property type="evidence" value="ECO:0007669"/>
    <property type="project" value="TreeGrafter"/>
</dbReference>
<accession>A0A0V1M6B0</accession>
<protein>
    <submittedName>
        <fullName evidence="8">Protein ERGIC-53</fullName>
    </submittedName>
</protein>
<keyword evidence="9" id="KW-1185">Reference proteome</keyword>
<dbReference type="GO" id="GO:0005789">
    <property type="term" value="C:endoplasmic reticulum membrane"/>
    <property type="evidence" value="ECO:0007669"/>
    <property type="project" value="TreeGrafter"/>
</dbReference>
<dbReference type="Gene3D" id="2.60.120.200">
    <property type="match status" value="1"/>
</dbReference>
<evidence type="ECO:0000313" key="8">
    <source>
        <dbReference type="EMBL" id="KRZ66798.1"/>
    </source>
</evidence>
<feature type="domain" description="L-type lectin-like" evidence="7">
    <location>
        <begin position="128"/>
        <end position="232"/>
    </location>
</feature>
<evidence type="ECO:0000313" key="9">
    <source>
        <dbReference type="Proteomes" id="UP000054843"/>
    </source>
</evidence>
<evidence type="ECO:0000256" key="2">
    <source>
        <dbReference type="ARBA" id="ARBA00022692"/>
    </source>
</evidence>
<keyword evidence="3" id="KW-0732">Signal</keyword>
<reference evidence="8 9" key="1">
    <citation type="submission" date="2015-01" db="EMBL/GenBank/DDBJ databases">
        <title>Evolution of Trichinella species and genotypes.</title>
        <authorList>
            <person name="Korhonen P.K."/>
            <person name="Edoardo P."/>
            <person name="Giuseppe L.R."/>
            <person name="Gasser R.B."/>
        </authorList>
    </citation>
    <scope>NUCLEOTIDE SEQUENCE [LARGE SCALE GENOMIC DNA]</scope>
    <source>
        <strain evidence="8">ISS1980</strain>
    </source>
</reference>
<evidence type="ECO:0000259" key="7">
    <source>
        <dbReference type="Pfam" id="PF03388"/>
    </source>
</evidence>
<dbReference type="InterPro" id="IPR051136">
    <property type="entry name" value="Intracellular_Lectin-GPT"/>
</dbReference>
<dbReference type="Pfam" id="PF03388">
    <property type="entry name" value="Lectin_leg-like"/>
    <property type="match status" value="1"/>
</dbReference>
<evidence type="ECO:0000256" key="1">
    <source>
        <dbReference type="ARBA" id="ARBA00004479"/>
    </source>
</evidence>
<evidence type="ECO:0000256" key="5">
    <source>
        <dbReference type="ARBA" id="ARBA00023136"/>
    </source>
</evidence>
<dbReference type="SUPFAM" id="SSF49899">
    <property type="entry name" value="Concanavalin A-like lectins/glucanases"/>
    <property type="match status" value="1"/>
</dbReference>
<comment type="caution">
    <text evidence="8">The sequence shown here is derived from an EMBL/GenBank/DDBJ whole genome shotgun (WGS) entry which is preliminary data.</text>
</comment>